<dbReference type="InterPro" id="IPR046457">
    <property type="entry name" value="PMI_typeI_cat"/>
</dbReference>
<keyword evidence="5 7" id="KW-0862">Zinc</keyword>
<dbReference type="InterPro" id="IPR011051">
    <property type="entry name" value="RmlC_Cupin_sf"/>
</dbReference>
<feature type="active site" evidence="9">
    <location>
        <position position="192"/>
    </location>
</feature>
<dbReference type="RefSeq" id="WP_061141536.1">
    <property type="nucleotide sequence ID" value="NZ_LNNH01000012.1"/>
</dbReference>
<keyword evidence="4 7" id="KW-0479">Metal-binding</keyword>
<feature type="binding site" evidence="8">
    <location>
        <position position="97"/>
    </location>
    <ligand>
        <name>Zn(2+)</name>
        <dbReference type="ChEBI" id="CHEBI:29105"/>
    </ligand>
</feature>
<feature type="binding site" evidence="8">
    <location>
        <position position="115"/>
    </location>
    <ligand>
        <name>Zn(2+)</name>
        <dbReference type="ChEBI" id="CHEBI:29105"/>
    </ligand>
</feature>
<evidence type="ECO:0000313" key="13">
    <source>
        <dbReference type="Proteomes" id="UP000064189"/>
    </source>
</evidence>
<dbReference type="EMBL" id="LNNH01000012">
    <property type="protein sequence ID" value="KWW21183.1"/>
    <property type="molecule type" value="Genomic_DNA"/>
</dbReference>
<dbReference type="PANTHER" id="PTHR42742:SF3">
    <property type="entry name" value="FRUCTOKINASE"/>
    <property type="match status" value="1"/>
</dbReference>
<dbReference type="PANTHER" id="PTHR42742">
    <property type="entry name" value="TRANSCRIPTIONAL REPRESSOR MPRA"/>
    <property type="match status" value="1"/>
</dbReference>
<dbReference type="InterPro" id="IPR014710">
    <property type="entry name" value="RmlC-like_jellyroll"/>
</dbReference>
<evidence type="ECO:0000313" key="12">
    <source>
        <dbReference type="EMBL" id="KWW21183.1"/>
    </source>
</evidence>
<dbReference type="PIRSF" id="PIRSF036894">
    <property type="entry name" value="PMI_Firm_short"/>
    <property type="match status" value="1"/>
</dbReference>
<gene>
    <name evidence="12" type="ORF">AS888_16385</name>
</gene>
<accession>A0A109N0D4</accession>
<evidence type="ECO:0000259" key="11">
    <source>
        <dbReference type="Pfam" id="PF21621"/>
    </source>
</evidence>
<evidence type="ECO:0000256" key="8">
    <source>
        <dbReference type="PIRSR" id="PIRSR036894-1"/>
    </source>
</evidence>
<name>A0A109N0D4_9BACI</name>
<feature type="binding site" evidence="8">
    <location>
        <position position="172"/>
    </location>
    <ligand>
        <name>Zn(2+)</name>
        <dbReference type="ChEBI" id="CHEBI:29105"/>
    </ligand>
</feature>
<evidence type="ECO:0000256" key="7">
    <source>
        <dbReference type="PIRNR" id="PIRNR036894"/>
    </source>
</evidence>
<feature type="domain" description="Mannose-6-phosphate isomerase cupin" evidence="11">
    <location>
        <begin position="237"/>
        <end position="315"/>
    </location>
</feature>
<dbReference type="InterPro" id="IPR049071">
    <property type="entry name" value="MPI_cupin_dom"/>
</dbReference>
<proteinExistence type="inferred from homology"/>
<dbReference type="CDD" id="cd07010">
    <property type="entry name" value="cupin_PMI_type_I_N_bac"/>
    <property type="match status" value="1"/>
</dbReference>
<evidence type="ECO:0000259" key="10">
    <source>
        <dbReference type="Pfam" id="PF20511"/>
    </source>
</evidence>
<dbReference type="AlphaFoldDB" id="A0A109N0D4"/>
<evidence type="ECO:0000256" key="1">
    <source>
        <dbReference type="ARBA" id="ARBA00000757"/>
    </source>
</evidence>
<dbReference type="GO" id="GO:0004476">
    <property type="term" value="F:mannose-6-phosphate isomerase activity"/>
    <property type="evidence" value="ECO:0007669"/>
    <property type="project" value="UniProtKB-UniRule"/>
</dbReference>
<dbReference type="InterPro" id="IPR014628">
    <property type="entry name" value="Man6P_isomerase_Firm_short"/>
</dbReference>
<dbReference type="Gene3D" id="2.60.120.10">
    <property type="entry name" value="Jelly Rolls"/>
    <property type="match status" value="2"/>
</dbReference>
<organism evidence="12 13">
    <name type="scientific">Peribacillus simplex</name>
    <dbReference type="NCBI Taxonomy" id="1478"/>
    <lineage>
        <taxon>Bacteria</taxon>
        <taxon>Bacillati</taxon>
        <taxon>Bacillota</taxon>
        <taxon>Bacilli</taxon>
        <taxon>Bacillales</taxon>
        <taxon>Bacillaceae</taxon>
        <taxon>Peribacillus</taxon>
    </lineage>
</organism>
<evidence type="ECO:0000256" key="9">
    <source>
        <dbReference type="PIRSR" id="PIRSR036894-2"/>
    </source>
</evidence>
<sequence length="316" mass="35725">MTILKLKPIFQKRIWGGRKLETDFNYSIPKGPIGECWGISAHHHGESVVEEGEFKGEVLSALWRNHRSKLFGDYKMEEFPLLIKILDANDDLSVQVHPNDEQASELEGEPYGKTECWYVIDAEPDSEIILGHKAQTKEEMVKLTSDERWDDLLQKQPVKRGDFIFVKSGTVHAIGKGIVILETQQSSDTTYRVYDYYRTDSEGNKRELHLEKALQVTTVPDSQTIHASQTVTAAGGETTFLIEVPEFSVVHHKISGTGYRLAGRGTFQLISIIEGTGKIESESEVMEVKKGDHLIMTRELKELIASGEMEWITSFI</sequence>
<reference evidence="12 13" key="1">
    <citation type="submission" date="2015-11" db="EMBL/GenBank/DDBJ databases">
        <title>Genome Sequence of Bacillus simplex strain VanAntwerpen2.</title>
        <authorList>
            <person name="Couger M.B."/>
        </authorList>
    </citation>
    <scope>NUCLEOTIDE SEQUENCE [LARGE SCALE GENOMIC DNA]</scope>
    <source>
        <strain evidence="12 13">VanAntwerpen02</strain>
    </source>
</reference>
<keyword evidence="6 7" id="KW-0413">Isomerase</keyword>
<dbReference type="GO" id="GO:0005975">
    <property type="term" value="P:carbohydrate metabolic process"/>
    <property type="evidence" value="ECO:0007669"/>
    <property type="project" value="UniProtKB-UniRule"/>
</dbReference>
<protein>
    <recommendedName>
        <fullName evidence="3 7">Mannose-6-phosphate isomerase</fullName>
        <ecNumber evidence="3 7">5.3.1.8</ecNumber>
    </recommendedName>
</protein>
<dbReference type="Pfam" id="PF20511">
    <property type="entry name" value="PMI_typeI_cat"/>
    <property type="match status" value="1"/>
</dbReference>
<dbReference type="NCBIfam" id="TIGR00218">
    <property type="entry name" value="manA"/>
    <property type="match status" value="1"/>
</dbReference>
<dbReference type="EC" id="5.3.1.8" evidence="3 7"/>
<evidence type="ECO:0000256" key="2">
    <source>
        <dbReference type="ARBA" id="ARBA00010772"/>
    </source>
</evidence>
<evidence type="ECO:0000256" key="5">
    <source>
        <dbReference type="ARBA" id="ARBA00022833"/>
    </source>
</evidence>
<evidence type="ECO:0000256" key="4">
    <source>
        <dbReference type="ARBA" id="ARBA00022723"/>
    </source>
</evidence>
<comment type="similarity">
    <text evidence="2 7">Belongs to the mannose-6-phosphate isomerase type 1 family.</text>
</comment>
<dbReference type="InterPro" id="IPR051804">
    <property type="entry name" value="Carb_Metab_Reg_Kinase/Isom"/>
</dbReference>
<dbReference type="SUPFAM" id="SSF51182">
    <property type="entry name" value="RmlC-like cupins"/>
    <property type="match status" value="1"/>
</dbReference>
<dbReference type="GO" id="GO:0008270">
    <property type="term" value="F:zinc ion binding"/>
    <property type="evidence" value="ECO:0007669"/>
    <property type="project" value="UniProtKB-UniRule"/>
</dbReference>
<evidence type="ECO:0000256" key="3">
    <source>
        <dbReference type="ARBA" id="ARBA00011956"/>
    </source>
</evidence>
<dbReference type="Proteomes" id="UP000064189">
    <property type="component" value="Unassembled WGS sequence"/>
</dbReference>
<dbReference type="InterPro" id="IPR001250">
    <property type="entry name" value="Man6P_Isoase-1"/>
</dbReference>
<keyword evidence="13" id="KW-1185">Reference proteome</keyword>
<evidence type="ECO:0000256" key="6">
    <source>
        <dbReference type="ARBA" id="ARBA00023235"/>
    </source>
</evidence>
<comment type="catalytic activity">
    <reaction evidence="1 7">
        <text>D-mannose 6-phosphate = D-fructose 6-phosphate</text>
        <dbReference type="Rhea" id="RHEA:12356"/>
        <dbReference type="ChEBI" id="CHEBI:58735"/>
        <dbReference type="ChEBI" id="CHEBI:61527"/>
        <dbReference type="EC" id="5.3.1.8"/>
    </reaction>
</comment>
<feature type="domain" description="Phosphomannose isomerase type I catalytic" evidence="10">
    <location>
        <begin position="3"/>
        <end position="106"/>
    </location>
</feature>
<dbReference type="Pfam" id="PF21621">
    <property type="entry name" value="MPI_cupin_dom"/>
    <property type="match status" value="1"/>
</dbReference>
<comment type="cofactor">
    <cofactor evidence="8">
        <name>Zn(2+)</name>
        <dbReference type="ChEBI" id="CHEBI:29105"/>
    </cofactor>
    <text evidence="8">Binds 1 zinc ion per subunit.</text>
</comment>
<comment type="caution">
    <text evidence="12">The sequence shown here is derived from an EMBL/GenBank/DDBJ whole genome shotgun (WGS) entry which is preliminary data.</text>
</comment>